<dbReference type="Gene3D" id="2.60.120.260">
    <property type="entry name" value="Galactose-binding domain-like"/>
    <property type="match status" value="1"/>
</dbReference>
<dbReference type="EMBL" id="LSYV01000081">
    <property type="protein sequence ID" value="KXZ43781.1"/>
    <property type="molecule type" value="Genomic_DNA"/>
</dbReference>
<organism evidence="4 5">
    <name type="scientific">Gonium pectorale</name>
    <name type="common">Green alga</name>
    <dbReference type="NCBI Taxonomy" id="33097"/>
    <lineage>
        <taxon>Eukaryota</taxon>
        <taxon>Viridiplantae</taxon>
        <taxon>Chlorophyta</taxon>
        <taxon>core chlorophytes</taxon>
        <taxon>Chlorophyceae</taxon>
        <taxon>CS clade</taxon>
        <taxon>Chlamydomonadales</taxon>
        <taxon>Volvocaceae</taxon>
        <taxon>Gonium</taxon>
    </lineage>
</organism>
<name>A0A150G1U4_GONPE</name>
<evidence type="ECO:0000313" key="5">
    <source>
        <dbReference type="Proteomes" id="UP000075714"/>
    </source>
</evidence>
<dbReference type="InterPro" id="IPR055401">
    <property type="entry name" value="CEMIP_beta-hel_dom"/>
</dbReference>
<dbReference type="SMART" id="SM01225">
    <property type="entry name" value="G8"/>
    <property type="match status" value="1"/>
</dbReference>
<evidence type="ECO:0000256" key="1">
    <source>
        <dbReference type="ARBA" id="ARBA00023180"/>
    </source>
</evidence>
<dbReference type="InterPro" id="IPR052334">
    <property type="entry name" value="G8_domain-comF-like"/>
</dbReference>
<evidence type="ECO:0000256" key="2">
    <source>
        <dbReference type="ARBA" id="ARBA00038413"/>
    </source>
</evidence>
<dbReference type="Proteomes" id="UP000075714">
    <property type="component" value="Unassembled WGS sequence"/>
</dbReference>
<keyword evidence="1" id="KW-0325">Glycoprotein</keyword>
<evidence type="ECO:0000313" key="4">
    <source>
        <dbReference type="EMBL" id="KXZ43781.1"/>
    </source>
</evidence>
<dbReference type="InterPro" id="IPR008979">
    <property type="entry name" value="Galactose-bd-like_sf"/>
</dbReference>
<feature type="domain" description="G8" evidence="3">
    <location>
        <begin position="1"/>
        <end position="93"/>
    </location>
</feature>
<comment type="similarity">
    <text evidence="2">Belongs to the comF family.</text>
</comment>
<protein>
    <recommendedName>
        <fullName evidence="3">G8 domain-containing protein</fullName>
    </recommendedName>
</protein>
<keyword evidence="5" id="KW-1185">Reference proteome</keyword>
<sequence length="1167" mass="126109">MLASGALFKSITVPQDSELVIDDAPMNLTVTTIMVRGKLSMGSHTCRLRSAITVTFVPSAGVDANMMTLRGTNTSTVDIHGALFSPTWTRLSQTAYPGSRWVALQQPVNWAPGQLVAVPTSLWKDECRNQNEVRVIESVSADGTNVTFTAPLSFLHYGGPEYQTEVVLLSRNLLFQGSPETAALNAGGHIRIEGVSGRIRGAMAYRVGNQYSMGSYPFHFHMSGDVTGVSYMTDNSVYNSYWRCYTIHGTHGLLVQSNTAFHAHGSCYYIEDGVEERNVVDRNFAGYIHPLGRGTDTCSSAGSVFSAPVISQLSRNVPLEPYKRPVGAFDGNTAHSSGYHWEEAATIYVGGDLKYAADGTTLQYTIQRTTFDPRDINDPTVLTKFRLTNSKVWLGGVSISTYGDRILVDGFESHDGTMGAQLRGEPNELVNADLNMNSGHSGFLIANVPGDLRLDMRYGLQFYDTFYRNIARNVTIRNVPYNTAAWQDQAALISLSFSDQFKPGHLSTVRDIRLVNVSANAAIRNPVVKSGSWRWFNFLDSDGSFTGRGRPTVVASYSATNDTGPGPTCVPSATTTCQPFNYWSTDDSCSTASPQGDVWNTISCDWYPWRTVAKLNVVVPGYTLTVDESNTFASVNNVNDFDAGYVAQFGFTGANRRASIITRLEGISGLTGKNGWYVHWTMGAPKTFSVKVEQVPRGTSVIYATRYPAGTTFTIVRTHSWRLADSVLLPGSSLADVLASPAGEVYYFDGSLLYMKIIDTAELPYQGRTPISNGGAMVPAARWSSPSYDVTANVPSCVAPSQPVQNGQNVGAQFCAMGGALDDYIPPAITASYDQWNLPYCAEIAPPVSVCSAFGVSAADCKCSALAGRCPDLSSSWIYGELGALALKAGGYCAVTCGRCEENKEVCLDMPMPASLSGGRTCEQLVPLGLCYDVVPRGYCLASCGICSGAGLPCTDRQFSNTSSCADLRSWGSCNSQWSPAFEVFVGRQYTFCVWARVQAGPVTVSITLQDSSTFATYAWQQSTLTTTWQQICQPRAAKPATQTGTNFAQFKINFGTALTTFYFDQATITGPRMELLTGYSFTFCIFGRLSGGAGQPTTATVNLSLQDSDTNAVYASGNVGLTTSWVQRCLSGAKPAGQGTTWAQFKVNMGTAVATFHFDQATITQV</sequence>
<evidence type="ECO:0000259" key="3">
    <source>
        <dbReference type="PROSITE" id="PS51484"/>
    </source>
</evidence>
<dbReference type="PANTHER" id="PTHR47687">
    <property type="entry name" value="G8 DOMAIN-CONTAINING PROTEIN DDB_G0288475-RELATED"/>
    <property type="match status" value="1"/>
</dbReference>
<dbReference type="SUPFAM" id="SSF49785">
    <property type="entry name" value="Galactose-binding domain-like"/>
    <property type="match status" value="1"/>
</dbReference>
<accession>A0A150G1U4</accession>
<dbReference type="OrthoDB" id="2016282at2759"/>
<gene>
    <name evidence="4" type="ORF">GPECTOR_80g141</name>
</gene>
<dbReference type="InterPro" id="IPR019316">
    <property type="entry name" value="G8_domain"/>
</dbReference>
<proteinExistence type="inferred from homology"/>
<reference evidence="5" key="1">
    <citation type="journal article" date="2016" name="Nat. Commun.">
        <title>The Gonium pectorale genome demonstrates co-option of cell cycle regulation during the evolution of multicellularity.</title>
        <authorList>
            <person name="Hanschen E.R."/>
            <person name="Marriage T.N."/>
            <person name="Ferris P.J."/>
            <person name="Hamaji T."/>
            <person name="Toyoda A."/>
            <person name="Fujiyama A."/>
            <person name="Neme R."/>
            <person name="Noguchi H."/>
            <person name="Minakuchi Y."/>
            <person name="Suzuki M."/>
            <person name="Kawai-Toyooka H."/>
            <person name="Smith D.R."/>
            <person name="Sparks H."/>
            <person name="Anderson J."/>
            <person name="Bakaric R."/>
            <person name="Luria V."/>
            <person name="Karger A."/>
            <person name="Kirschner M.W."/>
            <person name="Durand P.M."/>
            <person name="Michod R.E."/>
            <person name="Nozaki H."/>
            <person name="Olson B.J."/>
        </authorList>
    </citation>
    <scope>NUCLEOTIDE SEQUENCE [LARGE SCALE GENOMIC DNA]</scope>
    <source>
        <strain evidence="5">NIES-2863</strain>
    </source>
</reference>
<dbReference type="PANTHER" id="PTHR47687:SF4">
    <property type="entry name" value="G8 DOMAIN-CONTAINING PROTEIN DDB_G0286311-RELATED"/>
    <property type="match status" value="1"/>
</dbReference>
<dbReference type="Pfam" id="PF10162">
    <property type="entry name" value="G8"/>
    <property type="match status" value="1"/>
</dbReference>
<dbReference type="AlphaFoldDB" id="A0A150G1U4"/>
<dbReference type="PROSITE" id="PS51484">
    <property type="entry name" value="G8"/>
    <property type="match status" value="1"/>
</dbReference>
<dbReference type="Pfam" id="PF24606">
    <property type="entry name" value="CEMIP_beta-hel"/>
    <property type="match status" value="1"/>
</dbReference>
<comment type="caution">
    <text evidence="4">The sequence shown here is derived from an EMBL/GenBank/DDBJ whole genome shotgun (WGS) entry which is preliminary data.</text>
</comment>